<protein>
    <submittedName>
        <fullName evidence="2">Uncharacterized protein</fullName>
    </submittedName>
</protein>
<evidence type="ECO:0000256" key="1">
    <source>
        <dbReference type="SAM" id="MobiDB-lite"/>
    </source>
</evidence>
<keyword evidence="3" id="KW-1185">Reference proteome</keyword>
<accession>A0AAV4GKS1</accession>
<sequence>MAEKRKIPASNYTRAFYVETRVEALERQVATRAKMTDVLNRSQDSKLKTQKKRKKIKESTPSAKRRRQSKKILTTRKNIKNKVHLSFTEDEGEDRQQTHIRAASADLPVHHGIRPQTTGSGGRSRHVRLPAINPAAHHSTLGAPPDRPRTDQASREDHTAQRSGPPGQRLRHRGQQQIGEDTSGKERQLPAPGPPTPSGPGGGGGQQQQQRFPHRLGGLT</sequence>
<dbReference type="Proteomes" id="UP000762676">
    <property type="component" value="Unassembled WGS sequence"/>
</dbReference>
<evidence type="ECO:0000313" key="3">
    <source>
        <dbReference type="Proteomes" id="UP000762676"/>
    </source>
</evidence>
<gene>
    <name evidence="2" type="ORF">ElyMa_004191700</name>
</gene>
<feature type="region of interest" description="Disordered" evidence="1">
    <location>
        <begin position="36"/>
        <end position="78"/>
    </location>
</feature>
<dbReference type="EMBL" id="BMAT01008481">
    <property type="protein sequence ID" value="GFR86128.1"/>
    <property type="molecule type" value="Genomic_DNA"/>
</dbReference>
<evidence type="ECO:0000313" key="2">
    <source>
        <dbReference type="EMBL" id="GFR86128.1"/>
    </source>
</evidence>
<organism evidence="2 3">
    <name type="scientific">Elysia marginata</name>
    <dbReference type="NCBI Taxonomy" id="1093978"/>
    <lineage>
        <taxon>Eukaryota</taxon>
        <taxon>Metazoa</taxon>
        <taxon>Spiralia</taxon>
        <taxon>Lophotrochozoa</taxon>
        <taxon>Mollusca</taxon>
        <taxon>Gastropoda</taxon>
        <taxon>Heterobranchia</taxon>
        <taxon>Euthyneura</taxon>
        <taxon>Panpulmonata</taxon>
        <taxon>Sacoglossa</taxon>
        <taxon>Placobranchoidea</taxon>
        <taxon>Plakobranchidae</taxon>
        <taxon>Elysia</taxon>
    </lineage>
</organism>
<reference evidence="2 3" key="1">
    <citation type="journal article" date="2021" name="Elife">
        <title>Chloroplast acquisition without the gene transfer in kleptoplastic sea slugs, Plakobranchus ocellatus.</title>
        <authorList>
            <person name="Maeda T."/>
            <person name="Takahashi S."/>
            <person name="Yoshida T."/>
            <person name="Shimamura S."/>
            <person name="Takaki Y."/>
            <person name="Nagai Y."/>
            <person name="Toyoda A."/>
            <person name="Suzuki Y."/>
            <person name="Arimoto A."/>
            <person name="Ishii H."/>
            <person name="Satoh N."/>
            <person name="Nishiyama T."/>
            <person name="Hasebe M."/>
            <person name="Maruyama T."/>
            <person name="Minagawa J."/>
            <person name="Obokata J."/>
            <person name="Shigenobu S."/>
        </authorList>
    </citation>
    <scope>NUCLEOTIDE SEQUENCE [LARGE SCALE GENOMIC DNA]</scope>
</reference>
<comment type="caution">
    <text evidence="2">The sequence shown here is derived from an EMBL/GenBank/DDBJ whole genome shotgun (WGS) entry which is preliminary data.</text>
</comment>
<feature type="region of interest" description="Disordered" evidence="1">
    <location>
        <begin position="102"/>
        <end position="220"/>
    </location>
</feature>
<proteinExistence type="predicted"/>
<feature type="compositionally biased region" description="Basic residues" evidence="1">
    <location>
        <begin position="63"/>
        <end position="78"/>
    </location>
</feature>
<name>A0AAV4GKS1_9GAST</name>
<feature type="compositionally biased region" description="Basic and acidic residues" evidence="1">
    <location>
        <begin position="146"/>
        <end position="160"/>
    </location>
</feature>
<dbReference type="AlphaFoldDB" id="A0AAV4GKS1"/>